<feature type="transmembrane region" description="Helical" evidence="1">
    <location>
        <begin position="112"/>
        <end position="130"/>
    </location>
</feature>
<feature type="transmembrane region" description="Helical" evidence="1">
    <location>
        <begin position="35"/>
        <end position="56"/>
    </location>
</feature>
<dbReference type="InterPro" id="IPR009936">
    <property type="entry name" value="DUF1468"/>
</dbReference>
<evidence type="ECO:0000313" key="3">
    <source>
        <dbReference type="EMBL" id="MCL7745499.1"/>
    </source>
</evidence>
<accession>A0A9X2CR89</accession>
<feature type="transmembrane region" description="Helical" evidence="1">
    <location>
        <begin position="77"/>
        <end position="106"/>
    </location>
</feature>
<keyword evidence="1" id="KW-0472">Membrane</keyword>
<dbReference type="EMBL" id="JAKRYL010000001">
    <property type="protein sequence ID" value="MCL7745499.1"/>
    <property type="molecule type" value="Genomic_DNA"/>
</dbReference>
<evidence type="ECO:0000313" key="4">
    <source>
        <dbReference type="Proteomes" id="UP001139150"/>
    </source>
</evidence>
<evidence type="ECO:0000256" key="1">
    <source>
        <dbReference type="SAM" id="Phobius"/>
    </source>
</evidence>
<comment type="caution">
    <text evidence="3">The sequence shown here is derived from an EMBL/GenBank/DDBJ whole genome shotgun (WGS) entry which is preliminary data.</text>
</comment>
<keyword evidence="1" id="KW-1133">Transmembrane helix</keyword>
<dbReference type="Proteomes" id="UP001139150">
    <property type="component" value="Unassembled WGS sequence"/>
</dbReference>
<dbReference type="Pfam" id="PF07331">
    <property type="entry name" value="TctB"/>
    <property type="match status" value="1"/>
</dbReference>
<name>A0A9X2CR89_9BACI</name>
<feature type="domain" description="DUF1468" evidence="2">
    <location>
        <begin position="7"/>
        <end position="139"/>
    </location>
</feature>
<keyword evidence="1" id="KW-0812">Transmembrane</keyword>
<organism evidence="3 4">
    <name type="scientific">Halalkalibacter alkaliphilus</name>
    <dbReference type="NCBI Taxonomy" id="2917993"/>
    <lineage>
        <taxon>Bacteria</taxon>
        <taxon>Bacillati</taxon>
        <taxon>Bacillota</taxon>
        <taxon>Bacilli</taxon>
        <taxon>Bacillales</taxon>
        <taxon>Bacillaceae</taxon>
        <taxon>Halalkalibacter</taxon>
    </lineage>
</organism>
<dbReference type="AlphaFoldDB" id="A0A9X2CR89"/>
<protein>
    <submittedName>
        <fullName evidence="3">Tripartite tricarboxylate transporter TctB family protein</fullName>
    </submittedName>
</protein>
<reference evidence="3" key="1">
    <citation type="submission" date="2022-02" db="EMBL/GenBank/DDBJ databases">
        <title>Halalkalibacter sp. nov. isolated from Lonar Lake, India.</title>
        <authorList>
            <person name="Joshi A."/>
            <person name="Thite S."/>
            <person name="Lodha T."/>
        </authorList>
    </citation>
    <scope>NUCLEOTIDE SEQUENCE</scope>
    <source>
        <strain evidence="3">MEB205</strain>
    </source>
</reference>
<dbReference type="RefSeq" id="WP_250094441.1">
    <property type="nucleotide sequence ID" value="NZ_JAKRYL010000001.1"/>
</dbReference>
<keyword evidence="4" id="KW-1185">Reference proteome</keyword>
<sequence>MKKSHASLLFLVLVFCLFLWMMIQAQTFQETASYFPFYIALLAGILTVVATIKQIVTLKKAKDEELFHENFMNVLKYVGWIVSYIVLIYVVGFVPASMIYLFVFLLLEARMSILKCLLSTGATAVVIIAMSRFMDLKWPSSLLTFF</sequence>
<proteinExistence type="predicted"/>
<gene>
    <name evidence="3" type="ORF">MF646_00045</name>
</gene>
<evidence type="ECO:0000259" key="2">
    <source>
        <dbReference type="Pfam" id="PF07331"/>
    </source>
</evidence>